<dbReference type="RefSeq" id="WP_102758062.1">
    <property type="nucleotide sequence ID" value="NZ_CP025791.1"/>
</dbReference>
<keyword evidence="1" id="KW-0812">Transmembrane</keyword>
<sequence>MSFKSDFDEYISDFKKYPFWLKIVLGVMLLATVSSIASISDIFFNWKGFILEGLESYRKCINRPIRVVAENLGVIIPEKKVDELILLQLIYLPYIRMELLNFIKHKNLLILFIGALLIHIYLMYDILSGGINMFIFTPIYVIYIMIGSKKNELIKKHILRLYIPVLIGLFLVCLLAAINEGLTR</sequence>
<reference evidence="2 3" key="1">
    <citation type="submission" date="2018-01" db="EMBL/GenBank/DDBJ databases">
        <title>Complete genome sequence of Flavivirga eckloniae ECD14 isolated from seaweed Ecklonia cava.</title>
        <authorList>
            <person name="Lee J.H."/>
            <person name="Baik K.S."/>
            <person name="Seong C.N."/>
        </authorList>
    </citation>
    <scope>NUCLEOTIDE SEQUENCE [LARGE SCALE GENOMIC DNA]</scope>
    <source>
        <strain evidence="2 3">ECD14</strain>
    </source>
</reference>
<dbReference type="AlphaFoldDB" id="A0A2K9PWL2"/>
<evidence type="ECO:0000313" key="3">
    <source>
        <dbReference type="Proteomes" id="UP000235826"/>
    </source>
</evidence>
<proteinExistence type="predicted"/>
<name>A0A2K9PWL2_9FLAO</name>
<dbReference type="OrthoDB" id="5888256at2"/>
<keyword evidence="1" id="KW-1133">Transmembrane helix</keyword>
<accession>A0A2K9PWL2</accession>
<feature type="transmembrane region" description="Helical" evidence="1">
    <location>
        <begin position="20"/>
        <end position="44"/>
    </location>
</feature>
<dbReference type="EMBL" id="CP025791">
    <property type="protein sequence ID" value="AUP81420.1"/>
    <property type="molecule type" value="Genomic_DNA"/>
</dbReference>
<keyword evidence="1" id="KW-0472">Membrane</keyword>
<evidence type="ECO:0000256" key="1">
    <source>
        <dbReference type="SAM" id="Phobius"/>
    </source>
</evidence>
<feature type="transmembrane region" description="Helical" evidence="1">
    <location>
        <begin position="130"/>
        <end position="146"/>
    </location>
</feature>
<protein>
    <submittedName>
        <fullName evidence="2">Uncharacterized protein</fullName>
    </submittedName>
</protein>
<dbReference type="Proteomes" id="UP000235826">
    <property type="component" value="Chromosome"/>
</dbReference>
<keyword evidence="3" id="KW-1185">Reference proteome</keyword>
<dbReference type="KEGG" id="fek:C1H87_22955"/>
<organism evidence="2 3">
    <name type="scientific">Flavivirga eckloniae</name>
    <dbReference type="NCBI Taxonomy" id="1803846"/>
    <lineage>
        <taxon>Bacteria</taxon>
        <taxon>Pseudomonadati</taxon>
        <taxon>Bacteroidota</taxon>
        <taxon>Flavobacteriia</taxon>
        <taxon>Flavobacteriales</taxon>
        <taxon>Flavobacteriaceae</taxon>
        <taxon>Flavivirga</taxon>
    </lineage>
</organism>
<gene>
    <name evidence="2" type="ORF">C1H87_22955</name>
</gene>
<feature type="transmembrane region" description="Helical" evidence="1">
    <location>
        <begin position="107"/>
        <end position="124"/>
    </location>
</feature>
<feature type="transmembrane region" description="Helical" evidence="1">
    <location>
        <begin position="158"/>
        <end position="178"/>
    </location>
</feature>
<evidence type="ECO:0000313" key="2">
    <source>
        <dbReference type="EMBL" id="AUP81420.1"/>
    </source>
</evidence>